<dbReference type="AlphaFoldDB" id="A0A232EH48"/>
<dbReference type="Proteomes" id="UP000215335">
    <property type="component" value="Unassembled WGS sequence"/>
</dbReference>
<reference evidence="2 3" key="1">
    <citation type="journal article" date="2017" name="Curr. Biol.">
        <title>The Evolution of Venom by Co-option of Single-Copy Genes.</title>
        <authorList>
            <person name="Martinson E.O."/>
            <person name="Mrinalini"/>
            <person name="Kelkar Y.D."/>
            <person name="Chang C.H."/>
            <person name="Werren J.H."/>
        </authorList>
    </citation>
    <scope>NUCLEOTIDE SEQUENCE [LARGE SCALE GENOMIC DNA]</scope>
    <source>
        <strain evidence="2 3">Alberta</strain>
        <tissue evidence="2">Whole body</tissue>
    </source>
</reference>
<evidence type="ECO:0000313" key="2">
    <source>
        <dbReference type="EMBL" id="OXU17675.1"/>
    </source>
</evidence>
<organism evidence="2 3">
    <name type="scientific">Trichomalopsis sarcophagae</name>
    <dbReference type="NCBI Taxonomy" id="543379"/>
    <lineage>
        <taxon>Eukaryota</taxon>
        <taxon>Metazoa</taxon>
        <taxon>Ecdysozoa</taxon>
        <taxon>Arthropoda</taxon>
        <taxon>Hexapoda</taxon>
        <taxon>Insecta</taxon>
        <taxon>Pterygota</taxon>
        <taxon>Neoptera</taxon>
        <taxon>Endopterygota</taxon>
        <taxon>Hymenoptera</taxon>
        <taxon>Apocrita</taxon>
        <taxon>Proctotrupomorpha</taxon>
        <taxon>Chalcidoidea</taxon>
        <taxon>Pteromalidae</taxon>
        <taxon>Pteromalinae</taxon>
        <taxon>Trichomalopsis</taxon>
    </lineage>
</organism>
<sequence>MTQANRKRGRDMEEESGEFMPLSKRINNLHLNNMGIQDSSSEHLEWNGNNHSFVPSPNHSEPSQGSSSCDGYSSSHSSYTMEYRPDLSATDNPFYYENNKLLYNLHMERLQRTENLY</sequence>
<evidence type="ECO:0000256" key="1">
    <source>
        <dbReference type="SAM" id="MobiDB-lite"/>
    </source>
</evidence>
<name>A0A232EH48_9HYME</name>
<keyword evidence="3" id="KW-1185">Reference proteome</keyword>
<feature type="region of interest" description="Disordered" evidence="1">
    <location>
        <begin position="34"/>
        <end position="79"/>
    </location>
</feature>
<gene>
    <name evidence="2" type="ORF">TSAR_012081</name>
</gene>
<evidence type="ECO:0000313" key="3">
    <source>
        <dbReference type="Proteomes" id="UP000215335"/>
    </source>
</evidence>
<protein>
    <submittedName>
        <fullName evidence="2">Uncharacterized protein</fullName>
    </submittedName>
</protein>
<comment type="caution">
    <text evidence="2">The sequence shown here is derived from an EMBL/GenBank/DDBJ whole genome shotgun (WGS) entry which is preliminary data.</text>
</comment>
<feature type="compositionally biased region" description="Low complexity" evidence="1">
    <location>
        <begin position="63"/>
        <end position="78"/>
    </location>
</feature>
<accession>A0A232EH48</accession>
<feature type="region of interest" description="Disordered" evidence="1">
    <location>
        <begin position="1"/>
        <end position="22"/>
    </location>
</feature>
<dbReference type="EMBL" id="NNAY01004595">
    <property type="protein sequence ID" value="OXU17675.1"/>
    <property type="molecule type" value="Genomic_DNA"/>
</dbReference>
<proteinExistence type="predicted"/>
<feature type="compositionally biased region" description="Polar residues" evidence="1">
    <location>
        <begin position="47"/>
        <end position="62"/>
    </location>
</feature>
<dbReference type="OrthoDB" id="6365503at2759"/>